<dbReference type="EnsemblPlants" id="evm.model.ctgX173.3">
    <property type="protein sequence ID" value="cds.evm.model.ctgX173.3"/>
    <property type="gene ID" value="evm.TU.ctgX173.3"/>
</dbReference>
<reference evidence="2" key="1">
    <citation type="submission" date="2021-03" db="UniProtKB">
        <authorList>
            <consortium name="EnsemblPlants"/>
        </authorList>
    </citation>
    <scope>IDENTIFICATION</scope>
</reference>
<name>A0A803QRT1_CANSA</name>
<sequence>MTPTTQTPFKPSPPHHRGPHHTLTKTLSVPDLSALYLSNQNPHGSFELRRGVSAERERGARVIVPVQGGPSMPDGGKWFGCGAWNGLGGAGEEMPRFKLYAESGGEREKLEASGLVHLVGPGPRWSG</sequence>
<protein>
    <submittedName>
        <fullName evidence="2">Uncharacterized protein</fullName>
    </submittedName>
</protein>
<organism evidence="2 3">
    <name type="scientific">Cannabis sativa</name>
    <name type="common">Hemp</name>
    <name type="synonym">Marijuana</name>
    <dbReference type="NCBI Taxonomy" id="3483"/>
    <lineage>
        <taxon>Eukaryota</taxon>
        <taxon>Viridiplantae</taxon>
        <taxon>Streptophyta</taxon>
        <taxon>Embryophyta</taxon>
        <taxon>Tracheophyta</taxon>
        <taxon>Spermatophyta</taxon>
        <taxon>Magnoliopsida</taxon>
        <taxon>eudicotyledons</taxon>
        <taxon>Gunneridae</taxon>
        <taxon>Pentapetalae</taxon>
        <taxon>rosids</taxon>
        <taxon>fabids</taxon>
        <taxon>Rosales</taxon>
        <taxon>Cannabaceae</taxon>
        <taxon>Cannabis</taxon>
    </lineage>
</organism>
<accession>A0A803QRT1</accession>
<proteinExistence type="predicted"/>
<evidence type="ECO:0000256" key="1">
    <source>
        <dbReference type="SAM" id="MobiDB-lite"/>
    </source>
</evidence>
<dbReference type="AlphaFoldDB" id="A0A803QRT1"/>
<evidence type="ECO:0000313" key="2">
    <source>
        <dbReference type="EnsemblPlants" id="cds.evm.model.ctgX173.3"/>
    </source>
</evidence>
<feature type="compositionally biased region" description="Basic residues" evidence="1">
    <location>
        <begin position="13"/>
        <end position="23"/>
    </location>
</feature>
<keyword evidence="3" id="KW-1185">Reference proteome</keyword>
<dbReference type="Proteomes" id="UP000596661">
    <property type="component" value="Unassembled WGS sequence"/>
</dbReference>
<feature type="region of interest" description="Disordered" evidence="1">
    <location>
        <begin position="1"/>
        <end position="24"/>
    </location>
</feature>
<dbReference type="Gramene" id="evm.model.ctgX173.3">
    <property type="protein sequence ID" value="cds.evm.model.ctgX173.3"/>
    <property type="gene ID" value="evm.TU.ctgX173.3"/>
</dbReference>
<evidence type="ECO:0000313" key="3">
    <source>
        <dbReference type="Proteomes" id="UP000596661"/>
    </source>
</evidence>